<accession>A0ABR1EY64</accession>
<dbReference type="InterPro" id="IPR036390">
    <property type="entry name" value="WH_DNA-bd_sf"/>
</dbReference>
<dbReference type="InterPro" id="IPR036388">
    <property type="entry name" value="WH-like_DNA-bd_sf"/>
</dbReference>
<name>A0ABR1EY64_9ASCO</name>
<evidence type="ECO:0000313" key="5">
    <source>
        <dbReference type="Proteomes" id="UP001498771"/>
    </source>
</evidence>
<dbReference type="InterPro" id="IPR057321">
    <property type="entry name" value="RFX1-4/6/8-like_BCD"/>
</dbReference>
<feature type="compositionally biased region" description="Acidic residues" evidence="2">
    <location>
        <begin position="615"/>
        <end position="624"/>
    </location>
</feature>
<dbReference type="PROSITE" id="PS51526">
    <property type="entry name" value="RFX_DBD"/>
    <property type="match status" value="1"/>
</dbReference>
<dbReference type="PANTHER" id="PTHR12619">
    <property type="entry name" value="RFX TRANSCRIPTION FACTOR FAMILY"/>
    <property type="match status" value="1"/>
</dbReference>
<feature type="region of interest" description="Disordered" evidence="2">
    <location>
        <begin position="1"/>
        <end position="32"/>
    </location>
</feature>
<proteinExistence type="predicted"/>
<evidence type="ECO:0000313" key="4">
    <source>
        <dbReference type="EMBL" id="KAK7202552.1"/>
    </source>
</evidence>
<keyword evidence="5" id="KW-1185">Reference proteome</keyword>
<feature type="compositionally biased region" description="Low complexity" evidence="2">
    <location>
        <begin position="184"/>
        <end position="196"/>
    </location>
</feature>
<dbReference type="SUPFAM" id="SSF46785">
    <property type="entry name" value="Winged helix' DNA-binding domain"/>
    <property type="match status" value="1"/>
</dbReference>
<evidence type="ECO:0000256" key="2">
    <source>
        <dbReference type="SAM" id="MobiDB-lite"/>
    </source>
</evidence>
<evidence type="ECO:0000256" key="1">
    <source>
        <dbReference type="ARBA" id="ARBA00023125"/>
    </source>
</evidence>
<dbReference type="InterPro" id="IPR003150">
    <property type="entry name" value="DNA-bd_RFX"/>
</dbReference>
<gene>
    <name evidence="4" type="ORF">BZA70DRAFT_285350</name>
</gene>
<dbReference type="PANTHER" id="PTHR12619:SF5">
    <property type="entry name" value="TRANSCRIPTION FACTOR RFX4"/>
    <property type="match status" value="1"/>
</dbReference>
<protein>
    <submittedName>
        <fullName evidence="4">RFX DNA-binding domain-containing protein</fullName>
    </submittedName>
</protein>
<sequence>MEVTYEQQQQQQQQPFDPPRLKPSSSFADDTEELRRQGDLNLSVSLEDLAVRVRYDDSRTVPASVSERNRQVFGIVWLKKTCQLSPRNAIPRNRIYARYAEICARHKIKPLNPAAFGKLVKLVFPDIKTRRLGVRGKSKYHYCGINLIGDALVPIGSINNAGSAASADDFDIANDDSFENGQDSAASSSKANNNTSVAPQKENQNPQSTPQSRLQSLLFTTPPDKVRSSLDSPSSHLATTPLDPSALPPLHFSKKVMDSPAVSFNSLAFPSIDAFVPAGADKDAVDILTALCQSHCSALLEAIRFMHLKQFLNTLSSFHGTLTSPVQKLLAVPSILEWVQRCDWIMYKEMIHMLAPLALQVVPANVLTALRSLSMTLPQNILTSFRTLPPQFVQVKLRPAYAFSNLIGRLLRVTNSANAAARILANPNERKSMLADWINYVDARLIVLREAPCGGAMALKILTEDLIALLAVPAENIAANADHWGRPHSRDLNDVSTSPAPPSPTPGKDDMNDPGEGIIEQWAEYLTALPLRFPNVSARMFLLYMNGILTAALREITLNGGEAFGAWWMVRCWIDEWIAWVAEQGGFFDTDYLPIAEDAGGNGGLQASQAQTDKAEEEDQEQVEVDPLPPLTLPTTTSPSKQQQRRIDSSQDLEDLEPVADVSLADVRSTADYEDDILGRGPDLDLDVQAEIEKDASRR</sequence>
<dbReference type="RefSeq" id="XP_064765585.1">
    <property type="nucleotide sequence ID" value="XM_064913724.1"/>
</dbReference>
<evidence type="ECO:0000259" key="3">
    <source>
        <dbReference type="PROSITE" id="PS51526"/>
    </source>
</evidence>
<organism evidence="4 5">
    <name type="scientific">Myxozyma melibiosi</name>
    <dbReference type="NCBI Taxonomy" id="54550"/>
    <lineage>
        <taxon>Eukaryota</taxon>
        <taxon>Fungi</taxon>
        <taxon>Dikarya</taxon>
        <taxon>Ascomycota</taxon>
        <taxon>Saccharomycotina</taxon>
        <taxon>Lipomycetes</taxon>
        <taxon>Lipomycetales</taxon>
        <taxon>Lipomycetaceae</taxon>
        <taxon>Myxozyma</taxon>
    </lineage>
</organism>
<feature type="region of interest" description="Disordered" evidence="2">
    <location>
        <begin position="173"/>
        <end position="212"/>
    </location>
</feature>
<dbReference type="Pfam" id="PF25340">
    <property type="entry name" value="BCD_RFX"/>
    <property type="match status" value="1"/>
</dbReference>
<feature type="region of interest" description="Disordered" evidence="2">
    <location>
        <begin position="224"/>
        <end position="243"/>
    </location>
</feature>
<comment type="caution">
    <text evidence="4">The sequence shown here is derived from an EMBL/GenBank/DDBJ whole genome shotgun (WGS) entry which is preliminary data.</text>
</comment>
<keyword evidence="1 4" id="KW-0238">DNA-binding</keyword>
<dbReference type="EMBL" id="JBBJBU010000016">
    <property type="protein sequence ID" value="KAK7202552.1"/>
    <property type="molecule type" value="Genomic_DNA"/>
</dbReference>
<feature type="domain" description="RFX-type winged-helix" evidence="3">
    <location>
        <begin position="74"/>
        <end position="154"/>
    </location>
</feature>
<feature type="compositionally biased region" description="Polar residues" evidence="2">
    <location>
        <begin position="229"/>
        <end position="238"/>
    </location>
</feature>
<feature type="region of interest" description="Disordered" evidence="2">
    <location>
        <begin position="485"/>
        <end position="514"/>
    </location>
</feature>
<dbReference type="GO" id="GO:0003677">
    <property type="term" value="F:DNA binding"/>
    <property type="evidence" value="ECO:0007669"/>
    <property type="project" value="UniProtKB-KW"/>
</dbReference>
<feature type="compositionally biased region" description="Polar residues" evidence="2">
    <location>
        <begin position="197"/>
        <end position="212"/>
    </location>
</feature>
<dbReference type="GeneID" id="90039236"/>
<dbReference type="Gene3D" id="1.10.10.10">
    <property type="entry name" value="Winged helix-like DNA-binding domain superfamily/Winged helix DNA-binding domain"/>
    <property type="match status" value="1"/>
</dbReference>
<dbReference type="Pfam" id="PF02257">
    <property type="entry name" value="RFX_DNA_binding"/>
    <property type="match status" value="1"/>
</dbReference>
<dbReference type="Proteomes" id="UP001498771">
    <property type="component" value="Unassembled WGS sequence"/>
</dbReference>
<dbReference type="InterPro" id="IPR039779">
    <property type="entry name" value="RFX-like"/>
</dbReference>
<reference evidence="4 5" key="1">
    <citation type="submission" date="2024-03" db="EMBL/GenBank/DDBJ databases">
        <title>Genome-scale model development and genomic sequencing of the oleaginous clade Lipomyces.</title>
        <authorList>
            <consortium name="Lawrence Berkeley National Laboratory"/>
            <person name="Czajka J.J."/>
            <person name="Han Y."/>
            <person name="Kim J."/>
            <person name="Mondo S.J."/>
            <person name="Hofstad B.A."/>
            <person name="Robles A."/>
            <person name="Haridas S."/>
            <person name="Riley R."/>
            <person name="LaButti K."/>
            <person name="Pangilinan J."/>
            <person name="Andreopoulos W."/>
            <person name="Lipzen A."/>
            <person name="Yan J."/>
            <person name="Wang M."/>
            <person name="Ng V."/>
            <person name="Grigoriev I.V."/>
            <person name="Spatafora J.W."/>
            <person name="Magnuson J.K."/>
            <person name="Baker S.E."/>
            <person name="Pomraning K.R."/>
        </authorList>
    </citation>
    <scope>NUCLEOTIDE SEQUENCE [LARGE SCALE GENOMIC DNA]</scope>
    <source>
        <strain evidence="4 5">Phaff 52-87</strain>
    </source>
</reference>
<feature type="region of interest" description="Disordered" evidence="2">
    <location>
        <begin position="599"/>
        <end position="699"/>
    </location>
</feature>